<reference evidence="2" key="1">
    <citation type="journal article" date="2010" name="Genome Biol.">
        <title>Genome sequence of the necrotrophic plant pathogen Pythium ultimum reveals original pathogenicity mechanisms and effector repertoire.</title>
        <authorList>
            <person name="Levesque C.A."/>
            <person name="Brouwer H."/>
            <person name="Cano L."/>
            <person name="Hamilton J.P."/>
            <person name="Holt C."/>
            <person name="Huitema E."/>
            <person name="Raffaele S."/>
            <person name="Robideau G.P."/>
            <person name="Thines M."/>
            <person name="Win J."/>
            <person name="Zerillo M.M."/>
            <person name="Beakes G.W."/>
            <person name="Boore J.L."/>
            <person name="Busam D."/>
            <person name="Dumas B."/>
            <person name="Ferriera S."/>
            <person name="Fuerstenberg S.I."/>
            <person name="Gachon C.M."/>
            <person name="Gaulin E."/>
            <person name="Govers F."/>
            <person name="Grenville-Briggs L."/>
            <person name="Horner N."/>
            <person name="Hostetler J."/>
            <person name="Jiang R.H."/>
            <person name="Johnson J."/>
            <person name="Krajaejun T."/>
            <person name="Lin H."/>
            <person name="Meijer H.J."/>
            <person name="Moore B."/>
            <person name="Morris P."/>
            <person name="Phuntmart V."/>
            <person name="Puiu D."/>
            <person name="Shetty J."/>
            <person name="Stajich J.E."/>
            <person name="Tripathy S."/>
            <person name="Wawra S."/>
            <person name="van West P."/>
            <person name="Whitty B.R."/>
            <person name="Coutinho P.M."/>
            <person name="Henrissat B."/>
            <person name="Martin F."/>
            <person name="Thomas P.D."/>
            <person name="Tyler B.M."/>
            <person name="De Vries R.P."/>
            <person name="Kamoun S."/>
            <person name="Yandell M."/>
            <person name="Tisserat N."/>
            <person name="Buell C.R."/>
        </authorList>
    </citation>
    <scope>NUCLEOTIDE SEQUENCE</scope>
    <source>
        <strain evidence="2">DAOM:BR144</strain>
    </source>
</reference>
<dbReference type="InParanoid" id="K3WJ57"/>
<reference evidence="1" key="3">
    <citation type="submission" date="2015-02" db="UniProtKB">
        <authorList>
            <consortium name="EnsemblProtists"/>
        </authorList>
    </citation>
    <scope>IDENTIFICATION</scope>
    <source>
        <strain evidence="1">DAOM BR144</strain>
    </source>
</reference>
<dbReference type="Proteomes" id="UP000019132">
    <property type="component" value="Unassembled WGS sequence"/>
</dbReference>
<sequence>MAINRLIFDAQIGHHRVQFHVVPFFFSRQFTILVWCVRILPHFKNHSNNSGCIMLLGNVEFDYQTWKQNHAHERSAKKWVVKATVEKIAQRIAGNSRRNLMVAISKTNPSDS</sequence>
<reference evidence="2" key="2">
    <citation type="submission" date="2010-04" db="EMBL/GenBank/DDBJ databases">
        <authorList>
            <person name="Buell R."/>
            <person name="Hamilton J."/>
            <person name="Hostetler J."/>
        </authorList>
    </citation>
    <scope>NUCLEOTIDE SEQUENCE [LARGE SCALE GENOMIC DNA]</scope>
    <source>
        <strain evidence="2">DAOM:BR144</strain>
    </source>
</reference>
<keyword evidence="2" id="KW-1185">Reference proteome</keyword>
<protein>
    <submittedName>
        <fullName evidence="1">Uncharacterized protein</fullName>
    </submittedName>
</protein>
<dbReference type="AlphaFoldDB" id="K3WJ57"/>
<evidence type="ECO:0000313" key="2">
    <source>
        <dbReference type="Proteomes" id="UP000019132"/>
    </source>
</evidence>
<dbReference type="VEuPathDB" id="FungiDB:PYU1_G004988"/>
<name>K3WJ57_GLOUD</name>
<dbReference type="HOGENOM" id="CLU_2150882_0_0_1"/>
<dbReference type="EMBL" id="GL376564">
    <property type="status" value="NOT_ANNOTATED_CDS"/>
    <property type="molecule type" value="Genomic_DNA"/>
</dbReference>
<proteinExistence type="predicted"/>
<dbReference type="EnsemblProtists" id="PYU1_T004999">
    <property type="protein sequence ID" value="PYU1_T004999"/>
    <property type="gene ID" value="PYU1_G004988"/>
</dbReference>
<organism evidence="1 2">
    <name type="scientific">Globisporangium ultimum (strain ATCC 200006 / CBS 805.95 / DAOM BR144)</name>
    <name type="common">Pythium ultimum</name>
    <dbReference type="NCBI Taxonomy" id="431595"/>
    <lineage>
        <taxon>Eukaryota</taxon>
        <taxon>Sar</taxon>
        <taxon>Stramenopiles</taxon>
        <taxon>Oomycota</taxon>
        <taxon>Peronosporomycetes</taxon>
        <taxon>Pythiales</taxon>
        <taxon>Pythiaceae</taxon>
        <taxon>Globisporangium</taxon>
    </lineage>
</organism>
<accession>K3WJ57</accession>
<evidence type="ECO:0000313" key="1">
    <source>
        <dbReference type="EnsemblProtists" id="PYU1_T004999"/>
    </source>
</evidence>